<sequence>MAASNVEAVIVFRALSPLCVSVLDWMLLDRELLSMRSWLVLFCLVVGAIGYVSADSEFGVVGISAYKWVCLNPAGIVFEMTYGKKLISGVQFKSPVWGATSYTNALVLLPMPATAISSGEVDRATSTEMDLVSACWLVASCIIGLGISWSGWNCRSKLSATADTLLGVVCKLASVLLNVSIWNTHASPRVLFFLLVCLAWNAAYKQAPLRKEASATRPVEAGEEEVIGCGCEVACGARDTMMREQKSLVFKSDARRRSDVRWFLLPAGFFCAEASRFFSRDTLMGSSDRRGIPSHPTG</sequence>
<gene>
    <name evidence="2" type="ORF">PCOR1329_LOCUS35130</name>
</gene>
<dbReference type="EMBL" id="CAUYUJ010014294">
    <property type="protein sequence ID" value="CAK0839458.1"/>
    <property type="molecule type" value="Genomic_DNA"/>
</dbReference>
<feature type="transmembrane region" description="Helical" evidence="1">
    <location>
        <begin position="6"/>
        <end position="26"/>
    </location>
</feature>
<evidence type="ECO:0000313" key="2">
    <source>
        <dbReference type="EMBL" id="CAK0839458.1"/>
    </source>
</evidence>
<protein>
    <recommendedName>
        <fullName evidence="4">Sugar phosphate transporter domain-containing protein</fullName>
    </recommendedName>
</protein>
<dbReference type="Proteomes" id="UP001189429">
    <property type="component" value="Unassembled WGS sequence"/>
</dbReference>
<feature type="transmembrane region" description="Helical" evidence="1">
    <location>
        <begin position="131"/>
        <end position="152"/>
    </location>
</feature>
<proteinExistence type="predicted"/>
<evidence type="ECO:0000313" key="3">
    <source>
        <dbReference type="Proteomes" id="UP001189429"/>
    </source>
</evidence>
<evidence type="ECO:0000256" key="1">
    <source>
        <dbReference type="SAM" id="Phobius"/>
    </source>
</evidence>
<keyword evidence="3" id="KW-1185">Reference proteome</keyword>
<reference evidence="2" key="1">
    <citation type="submission" date="2023-10" db="EMBL/GenBank/DDBJ databases">
        <authorList>
            <person name="Chen Y."/>
            <person name="Shah S."/>
            <person name="Dougan E. K."/>
            <person name="Thang M."/>
            <person name="Chan C."/>
        </authorList>
    </citation>
    <scope>NUCLEOTIDE SEQUENCE [LARGE SCALE GENOMIC DNA]</scope>
</reference>
<name>A0ABN9T3U7_9DINO</name>
<organism evidence="2 3">
    <name type="scientific">Prorocentrum cordatum</name>
    <dbReference type="NCBI Taxonomy" id="2364126"/>
    <lineage>
        <taxon>Eukaryota</taxon>
        <taxon>Sar</taxon>
        <taxon>Alveolata</taxon>
        <taxon>Dinophyceae</taxon>
        <taxon>Prorocentrales</taxon>
        <taxon>Prorocentraceae</taxon>
        <taxon>Prorocentrum</taxon>
    </lineage>
</organism>
<feature type="transmembrane region" description="Helical" evidence="1">
    <location>
        <begin position="38"/>
        <end position="54"/>
    </location>
</feature>
<accession>A0ABN9T3U7</accession>
<evidence type="ECO:0008006" key="4">
    <source>
        <dbReference type="Google" id="ProtNLM"/>
    </source>
</evidence>
<feature type="transmembrane region" description="Helical" evidence="1">
    <location>
        <begin position="164"/>
        <end position="182"/>
    </location>
</feature>
<keyword evidence="1" id="KW-0472">Membrane</keyword>
<keyword evidence="1" id="KW-1133">Transmembrane helix</keyword>
<keyword evidence="1" id="KW-0812">Transmembrane</keyword>
<comment type="caution">
    <text evidence="2">The sequence shown here is derived from an EMBL/GenBank/DDBJ whole genome shotgun (WGS) entry which is preliminary data.</text>
</comment>
<feature type="transmembrane region" description="Helical" evidence="1">
    <location>
        <begin position="188"/>
        <end position="204"/>
    </location>
</feature>